<dbReference type="Proteomes" id="UP000430272">
    <property type="component" value="Unassembled WGS sequence"/>
</dbReference>
<dbReference type="AlphaFoldDB" id="A0A844Y815"/>
<reference evidence="3 4" key="1">
    <citation type="submission" date="2019-12" db="EMBL/GenBank/DDBJ databases">
        <title>Genomic-based taxomic classification of the family Erythrobacteraceae.</title>
        <authorList>
            <person name="Xu L."/>
        </authorList>
    </citation>
    <scope>NUCLEOTIDE SEQUENCE [LARGE SCALE GENOMIC DNA]</scope>
    <source>
        <strain evidence="3 4">JCM 17468</strain>
    </source>
</reference>
<evidence type="ECO:0000313" key="4">
    <source>
        <dbReference type="Proteomes" id="UP000430272"/>
    </source>
</evidence>
<dbReference type="SUPFAM" id="SSF53300">
    <property type="entry name" value="vWA-like"/>
    <property type="match status" value="1"/>
</dbReference>
<feature type="domain" description="Putative Flp pilus-assembly TadG-like N-terminal" evidence="2">
    <location>
        <begin position="10"/>
        <end position="54"/>
    </location>
</feature>
<accession>A0A844Y815</accession>
<dbReference type="InterPro" id="IPR028087">
    <property type="entry name" value="Tad_N"/>
</dbReference>
<keyword evidence="4" id="KW-1185">Reference proteome</keyword>
<dbReference type="InterPro" id="IPR036465">
    <property type="entry name" value="vWFA_dom_sf"/>
</dbReference>
<dbReference type="Gene3D" id="3.40.50.410">
    <property type="entry name" value="von Willebrand factor, type A domain"/>
    <property type="match status" value="2"/>
</dbReference>
<dbReference type="Pfam" id="PF13400">
    <property type="entry name" value="Tad"/>
    <property type="match status" value="1"/>
</dbReference>
<dbReference type="OrthoDB" id="7522752at2"/>
<evidence type="ECO:0000259" key="2">
    <source>
        <dbReference type="Pfam" id="PF13400"/>
    </source>
</evidence>
<sequence>MTALRRNTGGNVLAIAAASVLPILAVIGGAVDMSRNYMVMTRLQQACDAGVLAGRKAVGANRYDASAAAQATKMFNANYPKSYAGSYDLSFTPSSPDDGITVNGIAKASVPTAIMKIFGYKRQNLTADCAATFKITNTDVTMVLDVTGSMGWSISDGAGGTTTRIEALKKATKNFYDTMASASANSGARIRYSFVPYSQSVNAARLVKTRDPSFIVGGNIADTVNFSTRRPVYESTETRIETLTDVDAYECYELYSKNQPITGWWAPSNDGYTQGQNATKSGDSSGTYTFQYYSWNGSTAYPNTYLRGSSYWRTCQRRSIRKAITYDRNAPNARFLRYDYEQVATPINAYYNTLTNGSVVTRPSEHGSYSDRWAGCLREPDTVNSDTFTFNTLSGRIEPTAAKDLNIDLVPSTNSDRWKPLWPEIIYHREGNPNKVSITDSSTNPPYTYGYVYGACPPAATNLAQLNKSAFDAYVNSLAALGGTYHDIGILWGARLSSPDGIFSSNVNETAPNNGFVSRNMIFMTDGELSTTVYDSNSYGNEWNDHRIVNWTGAYWDAAGIQAKQNPNHRARFLALCEAVKAKNIRLWVVAFATSLDSNLVQCASPNSAFVSTNAAQLNDNFERIAKSMSDLRIVQ</sequence>
<keyword evidence="1" id="KW-0812">Transmembrane</keyword>
<keyword evidence="1" id="KW-0472">Membrane</keyword>
<dbReference type="RefSeq" id="WP_160660277.1">
    <property type="nucleotide sequence ID" value="NZ_BAABDV010000001.1"/>
</dbReference>
<evidence type="ECO:0000256" key="1">
    <source>
        <dbReference type="SAM" id="Phobius"/>
    </source>
</evidence>
<dbReference type="EMBL" id="WTYD01000001">
    <property type="protein sequence ID" value="MXO53413.1"/>
    <property type="molecule type" value="Genomic_DNA"/>
</dbReference>
<evidence type="ECO:0000313" key="3">
    <source>
        <dbReference type="EMBL" id="MXO53413.1"/>
    </source>
</evidence>
<feature type="transmembrane region" description="Helical" evidence="1">
    <location>
        <begin position="12"/>
        <end position="31"/>
    </location>
</feature>
<comment type="caution">
    <text evidence="3">The sequence shown here is derived from an EMBL/GenBank/DDBJ whole genome shotgun (WGS) entry which is preliminary data.</text>
</comment>
<keyword evidence="1" id="KW-1133">Transmembrane helix</keyword>
<name>A0A844Y815_9SPHN</name>
<proteinExistence type="predicted"/>
<organism evidence="3 4">
    <name type="scientific">Qipengyuania pelagi</name>
    <dbReference type="NCBI Taxonomy" id="994320"/>
    <lineage>
        <taxon>Bacteria</taxon>
        <taxon>Pseudomonadati</taxon>
        <taxon>Pseudomonadota</taxon>
        <taxon>Alphaproteobacteria</taxon>
        <taxon>Sphingomonadales</taxon>
        <taxon>Erythrobacteraceae</taxon>
        <taxon>Qipengyuania</taxon>
    </lineage>
</organism>
<gene>
    <name evidence="3" type="ORF">GRI47_05245</name>
</gene>
<protein>
    <recommendedName>
        <fullName evidence="2">Putative Flp pilus-assembly TadG-like N-terminal domain-containing protein</fullName>
    </recommendedName>
</protein>